<keyword evidence="1" id="KW-0812">Transmembrane</keyword>
<evidence type="ECO:0000313" key="3">
    <source>
        <dbReference type="Proteomes" id="UP000219167"/>
    </source>
</evidence>
<accession>A0A285TZW7</accession>
<organism evidence="2 3">
    <name type="scientific">Rhizobium subbaraonis</name>
    <dbReference type="NCBI Taxonomy" id="908946"/>
    <lineage>
        <taxon>Bacteria</taxon>
        <taxon>Pseudomonadati</taxon>
        <taxon>Pseudomonadota</taxon>
        <taxon>Alphaproteobacteria</taxon>
        <taxon>Hyphomicrobiales</taxon>
        <taxon>Rhizobiaceae</taxon>
        <taxon>Rhizobium/Agrobacterium group</taxon>
        <taxon>Rhizobium</taxon>
    </lineage>
</organism>
<keyword evidence="1" id="KW-1133">Transmembrane helix</keyword>
<gene>
    <name evidence="2" type="ORF">SAMN05892877_101269</name>
</gene>
<feature type="transmembrane region" description="Helical" evidence="1">
    <location>
        <begin position="47"/>
        <end position="69"/>
    </location>
</feature>
<feature type="transmembrane region" description="Helical" evidence="1">
    <location>
        <begin position="81"/>
        <end position="100"/>
    </location>
</feature>
<evidence type="ECO:0000256" key="1">
    <source>
        <dbReference type="SAM" id="Phobius"/>
    </source>
</evidence>
<dbReference type="Pfam" id="PF07386">
    <property type="entry name" value="DUF1499"/>
    <property type="match status" value="1"/>
</dbReference>
<dbReference type="Proteomes" id="UP000219167">
    <property type="component" value="Unassembled WGS sequence"/>
</dbReference>
<keyword evidence="3" id="KW-1185">Reference proteome</keyword>
<protein>
    <submittedName>
        <fullName evidence="2">Uncharacterized protein DUF1499</fullName>
    </submittedName>
</protein>
<sequence length="302" mass="32576">MAMVIRYERPYSHSAHWARRLASFGLLLFLAAALSHRFGPLTTPHFLLLSGIGAAFAFVAVILAVVGFVRLWRVGARGGKAAFAALLLAALPLGVAGYGAQAYLTRPKIYDVTTDPFSSPPWLKVPIANQDFLPRPPVTLQDREIQAAAYPGLTGRRYEGALDRVLQGVRKVAAEQGIVFTEESGLENVVADLEDLVVKPDAEKPGGSVIAVVPVPSARPLENGLLPPIGGPNDVLLQGQWRTFVFGFRFDVSIRLREEEETALVDIRAASRYGPHDLGLGAAFAERYLKALDAELLGIAGD</sequence>
<name>A0A285TZW7_9HYPH</name>
<dbReference type="InterPro" id="IPR010865">
    <property type="entry name" value="DUF1499"/>
</dbReference>
<evidence type="ECO:0000313" key="2">
    <source>
        <dbReference type="EMBL" id="SOC35270.1"/>
    </source>
</evidence>
<keyword evidence="1" id="KW-0472">Membrane</keyword>
<dbReference type="EMBL" id="OBQD01000001">
    <property type="protein sequence ID" value="SOC35270.1"/>
    <property type="molecule type" value="Genomic_DNA"/>
</dbReference>
<dbReference type="AlphaFoldDB" id="A0A285TZW7"/>
<reference evidence="2 3" key="1">
    <citation type="submission" date="2017-08" db="EMBL/GenBank/DDBJ databases">
        <authorList>
            <person name="de Groot N.N."/>
        </authorList>
    </citation>
    <scope>NUCLEOTIDE SEQUENCE [LARGE SCALE GENOMIC DNA]</scope>
    <source>
        <strain evidence="2 3">JC85</strain>
    </source>
</reference>
<proteinExistence type="predicted"/>